<dbReference type="Gene3D" id="1.10.760.10">
    <property type="entry name" value="Cytochrome c-like domain"/>
    <property type="match status" value="2"/>
</dbReference>
<accession>A0ABU0W8X7</accession>
<dbReference type="Proteomes" id="UP001239019">
    <property type="component" value="Unassembled WGS sequence"/>
</dbReference>
<evidence type="ECO:0000256" key="1">
    <source>
        <dbReference type="ARBA" id="ARBA00004533"/>
    </source>
</evidence>
<evidence type="ECO:0000256" key="10">
    <source>
        <dbReference type="ARBA" id="ARBA00022723"/>
    </source>
</evidence>
<comment type="cofactor">
    <cofactor evidence="19">
        <name>heme c</name>
        <dbReference type="ChEBI" id="CHEBI:61717"/>
    </cofactor>
    <text evidence="19">Binds 2 heme C groups per subunit.</text>
</comment>
<keyword evidence="11" id="KW-0677">Repeat</keyword>
<evidence type="ECO:0000256" key="19">
    <source>
        <dbReference type="PIRNR" id="PIRNR000006"/>
    </source>
</evidence>
<evidence type="ECO:0000313" key="23">
    <source>
        <dbReference type="Proteomes" id="UP001239019"/>
    </source>
</evidence>
<feature type="domain" description="Cytochrome c" evidence="21">
    <location>
        <begin position="126"/>
        <end position="205"/>
    </location>
</feature>
<comment type="pathway">
    <text evidence="2 19">Energy metabolism; oxidative phosphorylation.</text>
</comment>
<dbReference type="PIRSF" id="PIRSF000006">
    <property type="entry name" value="Cbb3-Cox_fixP"/>
    <property type="match status" value="1"/>
</dbReference>
<comment type="function">
    <text evidence="19">C-type cytochrome. Part of the cbb3-type cytochrome c oxidase complex.</text>
</comment>
<keyword evidence="6 19" id="KW-0997">Cell inner membrane</keyword>
<keyword evidence="18 19" id="KW-0472">Membrane</keyword>
<evidence type="ECO:0000256" key="18">
    <source>
        <dbReference type="ARBA" id="ARBA00023136"/>
    </source>
</evidence>
<dbReference type="Gene3D" id="6.10.280.130">
    <property type="match status" value="1"/>
</dbReference>
<dbReference type="InterPro" id="IPR008168">
    <property type="entry name" value="Cyt_C_IC"/>
</dbReference>
<dbReference type="PANTHER" id="PTHR33751:SF1">
    <property type="entry name" value="CBB3-TYPE CYTOCHROME C OXIDASE SUBUNIT FIXP"/>
    <property type="match status" value="1"/>
</dbReference>
<dbReference type="InterPro" id="IPR032858">
    <property type="entry name" value="CcoP_N"/>
</dbReference>
<evidence type="ECO:0000256" key="2">
    <source>
        <dbReference type="ARBA" id="ARBA00004673"/>
    </source>
</evidence>
<dbReference type="InterPro" id="IPR009056">
    <property type="entry name" value="Cyt_c-like_dom"/>
</dbReference>
<keyword evidence="9 20" id="KW-0812">Transmembrane</keyword>
<keyword evidence="5 19" id="KW-1003">Cell membrane</keyword>
<evidence type="ECO:0000256" key="14">
    <source>
        <dbReference type="ARBA" id="ARBA00022989"/>
    </source>
</evidence>
<proteinExistence type="inferred from homology"/>
<evidence type="ECO:0000256" key="3">
    <source>
        <dbReference type="ARBA" id="ARBA00006113"/>
    </source>
</evidence>
<keyword evidence="8 19" id="KW-0679">Respiratory chain</keyword>
<organism evidence="22 23">
    <name type="scientific">Natronospira bacteriovora</name>
    <dbReference type="NCBI Taxonomy" id="3069753"/>
    <lineage>
        <taxon>Bacteria</taxon>
        <taxon>Pseudomonadati</taxon>
        <taxon>Pseudomonadota</taxon>
        <taxon>Gammaproteobacteria</taxon>
        <taxon>Natronospirales</taxon>
        <taxon>Natronospiraceae</taxon>
        <taxon>Natronospira</taxon>
    </lineage>
</organism>
<evidence type="ECO:0000256" key="6">
    <source>
        <dbReference type="ARBA" id="ARBA00022519"/>
    </source>
</evidence>
<evidence type="ECO:0000256" key="20">
    <source>
        <dbReference type="SAM" id="Phobius"/>
    </source>
</evidence>
<sequence>MSSAWSWYISIIVVANILACVWLIRWTNKKRPGEGAAHETTGHSWDGLTELNQPMPRWWLWLFYATIVWGLIYLALYPGLGAYPGMLGWSQYSQYEEEVQRVEEEVAPLFAGYAEKDLLVLARHDEAMQTGRRLFANNCAVCHGTDAGGRPGFPSLSDDDWKWGGEPEQVLSSIMDGRQGIMPALGAALGEEGVEAVTAYVFHLNDRDAPEELVERGRGLFSQQCAACHGQDAKGNQALGAPDLSNDIWVYGGTREAIERSIREGRAAEMPAQKDILGEHRAYLLAAYVLSLSMDQRPNGSESDHAE</sequence>
<evidence type="ECO:0000256" key="7">
    <source>
        <dbReference type="ARBA" id="ARBA00022617"/>
    </source>
</evidence>
<evidence type="ECO:0000256" key="11">
    <source>
        <dbReference type="ARBA" id="ARBA00022737"/>
    </source>
</evidence>
<evidence type="ECO:0000256" key="17">
    <source>
        <dbReference type="ARBA" id="ARBA00023065"/>
    </source>
</evidence>
<comment type="similarity">
    <text evidence="3 19">Belongs to the CcoP / FixP family.</text>
</comment>
<dbReference type="InterPro" id="IPR038414">
    <property type="entry name" value="CcoP_N_sf"/>
</dbReference>
<dbReference type="RefSeq" id="WP_306728912.1">
    <property type="nucleotide sequence ID" value="NZ_JAVDDT010000007.1"/>
</dbReference>
<keyword evidence="12 19" id="KW-0375">Hydrogen ion transport</keyword>
<evidence type="ECO:0000256" key="4">
    <source>
        <dbReference type="ARBA" id="ARBA00022448"/>
    </source>
</evidence>
<dbReference type="InterPro" id="IPR050597">
    <property type="entry name" value="Cytochrome_c_Oxidase_Subunit"/>
</dbReference>
<feature type="domain" description="Cytochrome c" evidence="21">
    <location>
        <begin position="212"/>
        <end position="293"/>
    </location>
</feature>
<evidence type="ECO:0000256" key="16">
    <source>
        <dbReference type="ARBA" id="ARBA00023004"/>
    </source>
</evidence>
<gene>
    <name evidence="22" type="primary">ccoP</name>
    <name evidence="22" type="ORF">RBH19_11025</name>
</gene>
<dbReference type="NCBIfam" id="TIGR00782">
    <property type="entry name" value="ccoP"/>
    <property type="match status" value="1"/>
</dbReference>
<dbReference type="EMBL" id="JAVDDT010000007">
    <property type="protein sequence ID" value="MDQ2070412.1"/>
    <property type="molecule type" value="Genomic_DNA"/>
</dbReference>
<dbReference type="PRINTS" id="PR00605">
    <property type="entry name" value="CYTCHROMECIC"/>
</dbReference>
<evidence type="ECO:0000256" key="5">
    <source>
        <dbReference type="ARBA" id="ARBA00022475"/>
    </source>
</evidence>
<dbReference type="SUPFAM" id="SSF46626">
    <property type="entry name" value="Cytochrome c"/>
    <property type="match status" value="2"/>
</dbReference>
<comment type="subunit">
    <text evidence="19">Component of the cbb3-type cytochrome c oxidase.</text>
</comment>
<dbReference type="Pfam" id="PF14715">
    <property type="entry name" value="FixP_N"/>
    <property type="match status" value="1"/>
</dbReference>
<dbReference type="Pfam" id="PF13442">
    <property type="entry name" value="Cytochrome_CBB3"/>
    <property type="match status" value="2"/>
</dbReference>
<dbReference type="InterPro" id="IPR036909">
    <property type="entry name" value="Cyt_c-like_dom_sf"/>
</dbReference>
<protein>
    <recommendedName>
        <fullName evidence="19">Cbb3-type cytochrome c oxidase subunit</fullName>
    </recommendedName>
</protein>
<keyword evidence="13 19" id="KW-0249">Electron transport</keyword>
<keyword evidence="16 19" id="KW-0408">Iron</keyword>
<evidence type="ECO:0000256" key="9">
    <source>
        <dbReference type="ARBA" id="ARBA00022692"/>
    </source>
</evidence>
<evidence type="ECO:0000259" key="21">
    <source>
        <dbReference type="PROSITE" id="PS51007"/>
    </source>
</evidence>
<keyword evidence="4 19" id="KW-0813">Transport</keyword>
<feature type="transmembrane region" description="Helical" evidence="20">
    <location>
        <begin position="6"/>
        <end position="24"/>
    </location>
</feature>
<keyword evidence="7 19" id="KW-0349">Heme</keyword>
<keyword evidence="14 20" id="KW-1133">Transmembrane helix</keyword>
<comment type="subcellular location">
    <subcellularLocation>
        <location evidence="1 19">Cell inner membrane</location>
    </subcellularLocation>
</comment>
<evidence type="ECO:0000256" key="12">
    <source>
        <dbReference type="ARBA" id="ARBA00022781"/>
    </source>
</evidence>
<dbReference type="PANTHER" id="PTHR33751">
    <property type="entry name" value="CBB3-TYPE CYTOCHROME C OXIDASE SUBUNIT FIXP"/>
    <property type="match status" value="1"/>
</dbReference>
<dbReference type="InterPro" id="IPR004678">
    <property type="entry name" value="Cyt_c_oxidase_cbb3_su3"/>
</dbReference>
<keyword evidence="10 19" id="KW-0479">Metal-binding</keyword>
<feature type="transmembrane region" description="Helical" evidence="20">
    <location>
        <begin position="58"/>
        <end position="77"/>
    </location>
</feature>
<dbReference type="PROSITE" id="PS51007">
    <property type="entry name" value="CYTC"/>
    <property type="match status" value="2"/>
</dbReference>
<keyword evidence="23" id="KW-1185">Reference proteome</keyword>
<evidence type="ECO:0000256" key="15">
    <source>
        <dbReference type="ARBA" id="ARBA00023002"/>
    </source>
</evidence>
<evidence type="ECO:0000256" key="8">
    <source>
        <dbReference type="ARBA" id="ARBA00022660"/>
    </source>
</evidence>
<evidence type="ECO:0000313" key="22">
    <source>
        <dbReference type="EMBL" id="MDQ2070412.1"/>
    </source>
</evidence>
<keyword evidence="15 19" id="KW-0560">Oxidoreductase</keyword>
<reference evidence="22 23" key="1">
    <citation type="submission" date="2023-08" db="EMBL/GenBank/DDBJ databases">
        <title>Whole-genome sequencing of halo(alkali)philic microorganisms from hypersaline lakes.</title>
        <authorList>
            <person name="Sorokin D.Y."/>
            <person name="Abbas B."/>
            <person name="Merkel A.Y."/>
        </authorList>
    </citation>
    <scope>NUCLEOTIDE SEQUENCE [LARGE SCALE GENOMIC DNA]</scope>
    <source>
        <strain evidence="22 23">AB-CW4</strain>
    </source>
</reference>
<comment type="caution">
    <text evidence="22">The sequence shown here is derived from an EMBL/GenBank/DDBJ whole genome shotgun (WGS) entry which is preliminary data.</text>
</comment>
<evidence type="ECO:0000256" key="13">
    <source>
        <dbReference type="ARBA" id="ARBA00022982"/>
    </source>
</evidence>
<name>A0ABU0W8X7_9GAMM</name>
<keyword evidence="17 19" id="KW-0406">Ion transport</keyword>